<sequence>MTPKSVPYAYMILNNPFAQDWLTAPLGNNTIDILETLGYQKNPSPQRNISQIALYEEMRKYNYKPGDKEFKYTPNFN</sequence>
<name>A0ACC2SI61_9FUNG</name>
<comment type="caution">
    <text evidence="1">The sequence shown here is derived from an EMBL/GenBank/DDBJ whole genome shotgun (WGS) entry which is preliminary data.</text>
</comment>
<proteinExistence type="predicted"/>
<dbReference type="Proteomes" id="UP001165960">
    <property type="component" value="Unassembled WGS sequence"/>
</dbReference>
<dbReference type="EMBL" id="QTSX02005033">
    <property type="protein sequence ID" value="KAJ9061931.1"/>
    <property type="molecule type" value="Genomic_DNA"/>
</dbReference>
<accession>A0ACC2SI61</accession>
<evidence type="ECO:0000313" key="2">
    <source>
        <dbReference type="Proteomes" id="UP001165960"/>
    </source>
</evidence>
<reference evidence="1" key="1">
    <citation type="submission" date="2022-04" db="EMBL/GenBank/DDBJ databases">
        <title>Genome of the entomopathogenic fungus Entomophthora muscae.</title>
        <authorList>
            <person name="Elya C."/>
            <person name="Lovett B.R."/>
            <person name="Lee E."/>
            <person name="Macias A.M."/>
            <person name="Hajek A.E."/>
            <person name="De Bivort B.L."/>
            <person name="Kasson M.T."/>
            <person name="De Fine Licht H.H."/>
            <person name="Stajich J.E."/>
        </authorList>
    </citation>
    <scope>NUCLEOTIDE SEQUENCE</scope>
    <source>
        <strain evidence="1">Berkeley</strain>
    </source>
</reference>
<protein>
    <submittedName>
        <fullName evidence="1">Uncharacterized protein</fullName>
    </submittedName>
</protein>
<gene>
    <name evidence="1" type="ORF">DSO57_1015755</name>
</gene>
<keyword evidence="2" id="KW-1185">Reference proteome</keyword>
<organism evidence="1 2">
    <name type="scientific">Entomophthora muscae</name>
    <dbReference type="NCBI Taxonomy" id="34485"/>
    <lineage>
        <taxon>Eukaryota</taxon>
        <taxon>Fungi</taxon>
        <taxon>Fungi incertae sedis</taxon>
        <taxon>Zoopagomycota</taxon>
        <taxon>Entomophthoromycotina</taxon>
        <taxon>Entomophthoromycetes</taxon>
        <taxon>Entomophthorales</taxon>
        <taxon>Entomophthoraceae</taxon>
        <taxon>Entomophthora</taxon>
    </lineage>
</organism>
<evidence type="ECO:0000313" key="1">
    <source>
        <dbReference type="EMBL" id="KAJ9061931.1"/>
    </source>
</evidence>